<sequence>MTAFYTGVQAFCAFASFCLTVYVVLRDTRHMNEQDERQKMAEK</sequence>
<feature type="transmembrane region" description="Helical" evidence="1">
    <location>
        <begin position="6"/>
        <end position="25"/>
    </location>
</feature>
<proteinExistence type="predicted"/>
<protein>
    <submittedName>
        <fullName evidence="2">Uncharacterized protein</fullName>
    </submittedName>
</protein>
<reference evidence="2 3" key="1">
    <citation type="submission" date="2019-10" db="EMBL/GenBank/DDBJ databases">
        <authorList>
            <person name="Wolf R A."/>
        </authorList>
    </citation>
    <scope>NUCLEOTIDE SEQUENCE [LARGE SCALE GENOMIC DNA]</scope>
    <source>
        <strain evidence="2">Collinsella_aerofaciens_MC2</strain>
    </source>
</reference>
<dbReference type="Proteomes" id="UP000361836">
    <property type="component" value="Unassembled WGS sequence"/>
</dbReference>
<accession>A0A5K1IKP3</accession>
<evidence type="ECO:0000313" key="3">
    <source>
        <dbReference type="Proteomes" id="UP000361836"/>
    </source>
</evidence>
<gene>
    <name evidence="2" type="ORF">KCJAJFAP_01601</name>
</gene>
<keyword evidence="1" id="KW-0472">Membrane</keyword>
<keyword evidence="1" id="KW-1133">Transmembrane helix</keyword>
<organism evidence="2 3">
    <name type="scientific">Collinsella aerofaciens</name>
    <dbReference type="NCBI Taxonomy" id="74426"/>
    <lineage>
        <taxon>Bacteria</taxon>
        <taxon>Bacillati</taxon>
        <taxon>Actinomycetota</taxon>
        <taxon>Coriobacteriia</taxon>
        <taxon>Coriobacteriales</taxon>
        <taxon>Coriobacteriaceae</taxon>
        <taxon>Collinsella</taxon>
    </lineage>
</organism>
<evidence type="ECO:0000256" key="1">
    <source>
        <dbReference type="SAM" id="Phobius"/>
    </source>
</evidence>
<name>A0A5K1IKP3_9ACTN</name>
<keyword evidence="3" id="KW-1185">Reference proteome</keyword>
<dbReference type="AlphaFoldDB" id="A0A5K1IKP3"/>
<dbReference type="EMBL" id="CABWIE010000004">
    <property type="protein sequence ID" value="VWL88237.1"/>
    <property type="molecule type" value="Genomic_DNA"/>
</dbReference>
<keyword evidence="1" id="KW-0812">Transmembrane</keyword>
<evidence type="ECO:0000313" key="2">
    <source>
        <dbReference type="EMBL" id="VWL88237.1"/>
    </source>
</evidence>